<proteinExistence type="inferred from homology"/>
<dbReference type="Pfam" id="PF03972">
    <property type="entry name" value="MmgE_PrpD_N"/>
    <property type="match status" value="1"/>
</dbReference>
<evidence type="ECO:0000256" key="1">
    <source>
        <dbReference type="ARBA" id="ARBA00006174"/>
    </source>
</evidence>
<dbReference type="InterPro" id="IPR045336">
    <property type="entry name" value="MmgE_PrpD_N"/>
</dbReference>
<evidence type="ECO:0000313" key="5">
    <source>
        <dbReference type="Proteomes" id="UP000577362"/>
    </source>
</evidence>
<dbReference type="PANTHER" id="PTHR16943:SF8">
    <property type="entry name" value="2-METHYLCITRATE DEHYDRATASE"/>
    <property type="match status" value="1"/>
</dbReference>
<dbReference type="GO" id="GO:0016829">
    <property type="term" value="F:lyase activity"/>
    <property type="evidence" value="ECO:0007669"/>
    <property type="project" value="InterPro"/>
</dbReference>
<dbReference type="Gene3D" id="3.30.1330.120">
    <property type="entry name" value="2-methylcitrate dehydratase PrpD"/>
    <property type="match status" value="1"/>
</dbReference>
<dbReference type="AlphaFoldDB" id="A0A840BWZ8"/>
<dbReference type="RefSeq" id="WP_183316803.1">
    <property type="nucleotide sequence ID" value="NZ_JACIEN010000002.1"/>
</dbReference>
<evidence type="ECO:0000259" key="3">
    <source>
        <dbReference type="Pfam" id="PF19305"/>
    </source>
</evidence>
<comment type="caution">
    <text evidence="4">The sequence shown here is derived from an EMBL/GenBank/DDBJ whole genome shotgun (WGS) entry which is preliminary data.</text>
</comment>
<sequence length="467" mass="49251">MTASAKHQFLAGRLARRALDAAGGPLPEAVAAKARTCLIDFMSCAFEARDLPWSRQALAVTKATGTGAHVVGFDHVAWPRDAAFVNATLGHGLVREDMHAGSISHHGVVVWPVLLALAQRRPVSGGDLLRAAVIGYEAGCRIGRALFDADLARLFRPTGLTAPLGASLAAARLLDFDAEQATSALSLAANTVGGLNQWPHHGGSEMYFQPAFAARNTVTAVELAEAGAFASPDILEGEAGLFAAFARRLPPDGIELFADGHFEILDVYNKPVPACNFAQTPCQAAVAALQEAGAGSEAVRSVSIRVTRAALRYPGCDFAGPYERPLQAKMSIQFGVAAALARGAIEEANYARLADAEIMRLVSVTRLSEDAALTAAFPAAQGAEVVLGLADGRRIARRLEDVVHATADDVRRRFREAAGAVLGERRAREIEAFVDDLDAIADAGRLLVLCAPRGEAKRRAEPLSAAE</sequence>
<dbReference type="Gene3D" id="1.10.4100.10">
    <property type="entry name" value="2-methylcitrate dehydratase PrpD"/>
    <property type="match status" value="1"/>
</dbReference>
<name>A0A840BWZ8_9HYPH</name>
<comment type="similarity">
    <text evidence="1">Belongs to the PrpD family.</text>
</comment>
<feature type="domain" description="MmgE/PrpD N-terminal" evidence="2">
    <location>
        <begin position="13"/>
        <end position="247"/>
    </location>
</feature>
<dbReference type="InterPro" id="IPR042183">
    <property type="entry name" value="MmgE/PrpD_sf_1"/>
</dbReference>
<evidence type="ECO:0000259" key="2">
    <source>
        <dbReference type="Pfam" id="PF03972"/>
    </source>
</evidence>
<reference evidence="4 5" key="1">
    <citation type="submission" date="2020-08" db="EMBL/GenBank/DDBJ databases">
        <title>Genomic Encyclopedia of Type Strains, Phase IV (KMG-IV): sequencing the most valuable type-strain genomes for metagenomic binning, comparative biology and taxonomic classification.</title>
        <authorList>
            <person name="Goeker M."/>
        </authorList>
    </citation>
    <scope>NUCLEOTIDE SEQUENCE [LARGE SCALE GENOMIC DNA]</scope>
    <source>
        <strain evidence="4 5">DSM 103737</strain>
    </source>
</reference>
<dbReference type="InterPro" id="IPR005656">
    <property type="entry name" value="MmgE_PrpD"/>
</dbReference>
<protein>
    <submittedName>
        <fullName evidence="4">2-methylcitrate dehydratase PrpD</fullName>
    </submittedName>
</protein>
<dbReference type="InterPro" id="IPR045337">
    <property type="entry name" value="MmgE_PrpD_C"/>
</dbReference>
<keyword evidence="5" id="KW-1185">Reference proteome</keyword>
<dbReference type="SUPFAM" id="SSF103378">
    <property type="entry name" value="2-methylcitrate dehydratase PrpD"/>
    <property type="match status" value="1"/>
</dbReference>
<gene>
    <name evidence="4" type="ORF">GGR16_002509</name>
</gene>
<accession>A0A840BWZ8</accession>
<evidence type="ECO:0000313" key="4">
    <source>
        <dbReference type="EMBL" id="MBB4017480.1"/>
    </source>
</evidence>
<dbReference type="Pfam" id="PF19305">
    <property type="entry name" value="MmgE_PrpD_C"/>
    <property type="match status" value="1"/>
</dbReference>
<dbReference type="Proteomes" id="UP000577362">
    <property type="component" value="Unassembled WGS sequence"/>
</dbReference>
<organism evidence="4 5">
    <name type="scientific">Chelatococcus caeni</name>
    <dbReference type="NCBI Taxonomy" id="1348468"/>
    <lineage>
        <taxon>Bacteria</taxon>
        <taxon>Pseudomonadati</taxon>
        <taxon>Pseudomonadota</taxon>
        <taxon>Alphaproteobacteria</taxon>
        <taxon>Hyphomicrobiales</taxon>
        <taxon>Chelatococcaceae</taxon>
        <taxon>Chelatococcus</taxon>
    </lineage>
</organism>
<dbReference type="InterPro" id="IPR036148">
    <property type="entry name" value="MmgE/PrpD_sf"/>
</dbReference>
<dbReference type="EMBL" id="JACIEN010000002">
    <property type="protein sequence ID" value="MBB4017480.1"/>
    <property type="molecule type" value="Genomic_DNA"/>
</dbReference>
<dbReference type="PANTHER" id="PTHR16943">
    <property type="entry name" value="2-METHYLCITRATE DEHYDRATASE-RELATED"/>
    <property type="match status" value="1"/>
</dbReference>
<feature type="domain" description="MmgE/PrpD C-terminal" evidence="3">
    <location>
        <begin position="273"/>
        <end position="438"/>
    </location>
</feature>
<dbReference type="InterPro" id="IPR042188">
    <property type="entry name" value="MmgE/PrpD_sf_2"/>
</dbReference>